<evidence type="ECO:0008006" key="4">
    <source>
        <dbReference type="Google" id="ProtNLM"/>
    </source>
</evidence>
<dbReference type="STRING" id="1089553.Tph_c25980"/>
<dbReference type="EMBL" id="CP003732">
    <property type="protein sequence ID" value="AFV12772.1"/>
    <property type="molecule type" value="Genomic_DNA"/>
</dbReference>
<name>K4LL47_THEPS</name>
<keyword evidence="1" id="KW-0812">Transmembrane</keyword>
<dbReference type="eggNOG" id="ENOG502Z8W3">
    <property type="taxonomic scope" value="Bacteria"/>
</dbReference>
<evidence type="ECO:0000256" key="1">
    <source>
        <dbReference type="SAM" id="Phobius"/>
    </source>
</evidence>
<proteinExistence type="predicted"/>
<sequence length="247" mass="26712">MKDIAVFTGFGHVLIEVAIALAPLTILFMFLQVWLLKLPKQRFFNTLKGLALTFLGLSLFLQGVYIGFLPVGELIGNTLASLDYNWVLIPIGFVLGFASAFAEPAVRVLNYEVEKASGGYIPQQVMLYTLSLGVAVSVALSMARILFGFSLWYLVIPGYLIVLIMAYYSTPTFVAIAFDSGGVATGPMVVTFILTMSLGVASSIAGRNPLIEGFGMVALVALAPILAVLLLGLLYSRKEKQSERDDI</sequence>
<keyword evidence="3" id="KW-1185">Reference proteome</keyword>
<dbReference type="AlphaFoldDB" id="K4LL47"/>
<feature type="transmembrane region" description="Helical" evidence="1">
    <location>
        <begin position="127"/>
        <end position="145"/>
    </location>
</feature>
<organism evidence="2 3">
    <name type="scientific">Thermacetogenium phaeum (strain ATCC BAA-254 / DSM 26808 / PB)</name>
    <dbReference type="NCBI Taxonomy" id="1089553"/>
    <lineage>
        <taxon>Bacteria</taxon>
        <taxon>Bacillati</taxon>
        <taxon>Bacillota</taxon>
        <taxon>Clostridia</taxon>
        <taxon>Thermoanaerobacterales</taxon>
        <taxon>Thermoanaerobacteraceae</taxon>
        <taxon>Thermacetogenium</taxon>
    </lineage>
</organism>
<dbReference type="Proteomes" id="UP000000467">
    <property type="component" value="Chromosome"/>
</dbReference>
<feature type="transmembrane region" description="Helical" evidence="1">
    <location>
        <begin position="151"/>
        <end position="169"/>
    </location>
</feature>
<keyword evidence="1" id="KW-1133">Transmembrane helix</keyword>
<dbReference type="InterPro" id="IPR011435">
    <property type="entry name" value="UmpAB"/>
</dbReference>
<reference evidence="2 3" key="1">
    <citation type="journal article" date="2012" name="BMC Genomics">
        <title>Genome-guided analysis of physiological and morphological traits of the fermentative acetate oxidizer Thermacetogenium phaeum.</title>
        <authorList>
            <person name="Oehler D."/>
            <person name="Poehlein A."/>
            <person name="Leimbach A."/>
            <person name="Muller N."/>
            <person name="Daniel R."/>
            <person name="Gottschalk G."/>
            <person name="Schink B."/>
        </authorList>
    </citation>
    <scope>NUCLEOTIDE SEQUENCE [LARGE SCALE GENOMIC DNA]</scope>
    <source>
        <strain evidence="3">ATCC BAA-254 / DSM 26808 / PB</strain>
    </source>
</reference>
<dbReference type="RefSeq" id="WP_015051633.1">
    <property type="nucleotide sequence ID" value="NC_018870.1"/>
</dbReference>
<feature type="transmembrane region" description="Helical" evidence="1">
    <location>
        <begin position="47"/>
        <end position="66"/>
    </location>
</feature>
<evidence type="ECO:0000313" key="3">
    <source>
        <dbReference type="Proteomes" id="UP000000467"/>
    </source>
</evidence>
<feature type="transmembrane region" description="Helical" evidence="1">
    <location>
        <begin position="12"/>
        <end position="35"/>
    </location>
</feature>
<protein>
    <recommendedName>
        <fullName evidence="4">DUF1538 domain-containing protein</fullName>
    </recommendedName>
</protein>
<dbReference type="HOGENOM" id="CLU_026769_0_0_9"/>
<feature type="transmembrane region" description="Helical" evidence="1">
    <location>
        <begin position="86"/>
        <end position="106"/>
    </location>
</feature>
<gene>
    <name evidence="2" type="ordered locus">Tph_c25980</name>
</gene>
<accession>K4LL47</accession>
<evidence type="ECO:0000313" key="2">
    <source>
        <dbReference type="EMBL" id="AFV12772.1"/>
    </source>
</evidence>
<feature type="transmembrane region" description="Helical" evidence="1">
    <location>
        <begin position="213"/>
        <end position="235"/>
    </location>
</feature>
<dbReference type="KEGG" id="tpz:Tph_c25980"/>
<feature type="transmembrane region" description="Helical" evidence="1">
    <location>
        <begin position="181"/>
        <end position="201"/>
    </location>
</feature>
<dbReference type="Pfam" id="PF07556">
    <property type="entry name" value="DUF1538"/>
    <property type="match status" value="1"/>
</dbReference>
<keyword evidence="1" id="KW-0472">Membrane</keyword>